<evidence type="ECO:0000313" key="2">
    <source>
        <dbReference type="Proteomes" id="UP000321089"/>
    </source>
</evidence>
<comment type="caution">
    <text evidence="1">The sequence shown here is derived from an EMBL/GenBank/DDBJ whole genome shotgun (WGS) entry which is preliminary data.</text>
</comment>
<dbReference type="AlphaFoldDB" id="A0A512TRC8"/>
<dbReference type="Proteomes" id="UP000321089">
    <property type="component" value="Unassembled WGS sequence"/>
</dbReference>
<gene>
    <name evidence="1" type="ORF">CBU02nite_31470</name>
</gene>
<protein>
    <recommendedName>
        <fullName evidence="3">CopG family transcriptional regulator</fullName>
    </recommendedName>
</protein>
<evidence type="ECO:0000313" key="1">
    <source>
        <dbReference type="EMBL" id="GEQ22641.1"/>
    </source>
</evidence>
<organism evidence="1 2">
    <name type="scientific">Clostridium butyricum</name>
    <dbReference type="NCBI Taxonomy" id="1492"/>
    <lineage>
        <taxon>Bacteria</taxon>
        <taxon>Bacillati</taxon>
        <taxon>Bacillota</taxon>
        <taxon>Clostridia</taxon>
        <taxon>Eubacteriales</taxon>
        <taxon>Clostridiaceae</taxon>
        <taxon>Clostridium</taxon>
    </lineage>
</organism>
<dbReference type="EMBL" id="BKBC01000055">
    <property type="protein sequence ID" value="GEQ22641.1"/>
    <property type="molecule type" value="Genomic_DNA"/>
</dbReference>
<name>A0A512TRC8_CLOBU</name>
<sequence>MSNEYRPKKVKPPTKQAHFECEVLLYTDFEKYCYGNGKSVAESLRAYMKMCLGR</sequence>
<reference evidence="1 2" key="1">
    <citation type="submission" date="2019-07" db="EMBL/GenBank/DDBJ databases">
        <title>Whole genome shotgun sequence of Clostridium butyricum NBRC 3858.</title>
        <authorList>
            <person name="Hosoyama A."/>
            <person name="Uohara A."/>
            <person name="Ohji S."/>
            <person name="Ichikawa N."/>
        </authorList>
    </citation>
    <scope>NUCLEOTIDE SEQUENCE [LARGE SCALE GENOMIC DNA]</scope>
    <source>
        <strain evidence="1 2">NBRC 3858</strain>
    </source>
</reference>
<dbReference type="RefSeq" id="WP_171781655.1">
    <property type="nucleotide sequence ID" value="NZ_BKBC01000055.1"/>
</dbReference>
<accession>A0A512TRC8</accession>
<evidence type="ECO:0008006" key="3">
    <source>
        <dbReference type="Google" id="ProtNLM"/>
    </source>
</evidence>
<proteinExistence type="predicted"/>